<dbReference type="Proteomes" id="UP000688137">
    <property type="component" value="Unassembled WGS sequence"/>
</dbReference>
<feature type="transmembrane region" description="Helical" evidence="1">
    <location>
        <begin position="12"/>
        <end position="30"/>
    </location>
</feature>
<reference evidence="2" key="1">
    <citation type="submission" date="2021-01" db="EMBL/GenBank/DDBJ databases">
        <authorList>
            <consortium name="Genoscope - CEA"/>
            <person name="William W."/>
        </authorList>
    </citation>
    <scope>NUCLEOTIDE SEQUENCE</scope>
</reference>
<evidence type="ECO:0008006" key="4">
    <source>
        <dbReference type="Google" id="ProtNLM"/>
    </source>
</evidence>
<name>A0A8S1KN35_PARPR</name>
<keyword evidence="1" id="KW-0812">Transmembrane</keyword>
<protein>
    <recommendedName>
        <fullName evidence="4">Transmembrane protein</fullName>
    </recommendedName>
</protein>
<dbReference type="EMBL" id="CAJJDM010000022">
    <property type="protein sequence ID" value="CAD8056579.1"/>
    <property type="molecule type" value="Genomic_DNA"/>
</dbReference>
<evidence type="ECO:0000313" key="2">
    <source>
        <dbReference type="EMBL" id="CAD8056579.1"/>
    </source>
</evidence>
<proteinExistence type="predicted"/>
<keyword evidence="1" id="KW-1133">Transmembrane helix</keyword>
<organism evidence="2 3">
    <name type="scientific">Paramecium primaurelia</name>
    <dbReference type="NCBI Taxonomy" id="5886"/>
    <lineage>
        <taxon>Eukaryota</taxon>
        <taxon>Sar</taxon>
        <taxon>Alveolata</taxon>
        <taxon>Ciliophora</taxon>
        <taxon>Intramacronucleata</taxon>
        <taxon>Oligohymenophorea</taxon>
        <taxon>Peniculida</taxon>
        <taxon>Parameciidae</taxon>
        <taxon>Paramecium</taxon>
    </lineage>
</organism>
<accession>A0A8S1KN35</accession>
<comment type="caution">
    <text evidence="2">The sequence shown here is derived from an EMBL/GenBank/DDBJ whole genome shotgun (WGS) entry which is preliminary data.</text>
</comment>
<evidence type="ECO:0000313" key="3">
    <source>
        <dbReference type="Proteomes" id="UP000688137"/>
    </source>
</evidence>
<evidence type="ECO:0000256" key="1">
    <source>
        <dbReference type="SAM" id="Phobius"/>
    </source>
</evidence>
<sequence>MYEFKKIDFLQVNNYNIVLIFFTIFLYLSLTFKIADCWGQGITYSQNDYSFYLEKEYLEEYQEIWECLNLGLKHNKYQLLYIEKKEKFQKKWEKIKKQQIIMIKLFQQWYTLVFMRKKYLIQLNNKNGKKQYNFATVINKSQVTIFFSQDINLSFIRNK</sequence>
<dbReference type="AlphaFoldDB" id="A0A8S1KN35"/>
<keyword evidence="3" id="KW-1185">Reference proteome</keyword>
<keyword evidence="1" id="KW-0472">Membrane</keyword>
<gene>
    <name evidence="2" type="ORF">PPRIM_AZ9-3.1.T0240382</name>
</gene>